<protein>
    <recommendedName>
        <fullName evidence="2">TolC family protein</fullName>
    </recommendedName>
</protein>
<dbReference type="SUPFAM" id="SSF56954">
    <property type="entry name" value="Outer membrane efflux proteins (OEP)"/>
    <property type="match status" value="1"/>
</dbReference>
<name>A0A383AYG7_9ZZZZ</name>
<proteinExistence type="predicted"/>
<dbReference type="GO" id="GO:0015562">
    <property type="term" value="F:efflux transmembrane transporter activity"/>
    <property type="evidence" value="ECO:0007669"/>
    <property type="project" value="InterPro"/>
</dbReference>
<feature type="non-terminal residue" evidence="1">
    <location>
        <position position="160"/>
    </location>
</feature>
<evidence type="ECO:0008006" key="2">
    <source>
        <dbReference type="Google" id="ProtNLM"/>
    </source>
</evidence>
<accession>A0A383AYG7</accession>
<reference evidence="1" key="1">
    <citation type="submission" date="2018-05" db="EMBL/GenBank/DDBJ databases">
        <authorList>
            <person name="Lanie J.A."/>
            <person name="Ng W.-L."/>
            <person name="Kazmierczak K.M."/>
            <person name="Andrzejewski T.M."/>
            <person name="Davidsen T.M."/>
            <person name="Wayne K.J."/>
            <person name="Tettelin H."/>
            <person name="Glass J.I."/>
            <person name="Rusch D."/>
            <person name="Podicherti R."/>
            <person name="Tsui H.-C.T."/>
            <person name="Winkler M.E."/>
        </authorList>
    </citation>
    <scope>NUCLEOTIDE SEQUENCE</scope>
</reference>
<gene>
    <name evidence="1" type="ORF">METZ01_LOCUS465423</name>
</gene>
<dbReference type="EMBL" id="UINC01195823">
    <property type="protein sequence ID" value="SVE12569.1"/>
    <property type="molecule type" value="Genomic_DNA"/>
</dbReference>
<dbReference type="AlphaFoldDB" id="A0A383AYG7"/>
<evidence type="ECO:0000313" key="1">
    <source>
        <dbReference type="EMBL" id="SVE12569.1"/>
    </source>
</evidence>
<organism evidence="1">
    <name type="scientific">marine metagenome</name>
    <dbReference type="NCBI Taxonomy" id="408172"/>
    <lineage>
        <taxon>unclassified sequences</taxon>
        <taxon>metagenomes</taxon>
        <taxon>ecological metagenomes</taxon>
    </lineage>
</organism>
<dbReference type="Gene3D" id="1.20.1600.10">
    <property type="entry name" value="Outer membrane efflux proteins (OEP)"/>
    <property type="match status" value="1"/>
</dbReference>
<sequence length="160" mass="17663">MRTTPLPCRLILVLGLLLQSAAAQTAQLEVLIAEALSRHPRLEALSALATAQRHAERPAAALPDPHLRFDLLNVPLGKWDTDSSPMSGRQLGLSQSLPWPGRREAERQLASTRTQIAEARTEDEAARLVEAVKQAYLELVFVDQALAITARNQDLIRDYV</sequence>